<feature type="domain" description="Protein kinase" evidence="2">
    <location>
        <begin position="257"/>
        <end position="530"/>
    </location>
</feature>
<dbReference type="PROSITE" id="PS00108">
    <property type="entry name" value="PROTEIN_KINASE_ST"/>
    <property type="match status" value="1"/>
</dbReference>
<dbReference type="PANTHER" id="PTHR44329:SF214">
    <property type="entry name" value="PROTEIN KINASE DOMAIN-CONTAINING PROTEIN"/>
    <property type="match status" value="1"/>
</dbReference>
<dbReference type="InterPro" id="IPR051681">
    <property type="entry name" value="Ser/Thr_Kinases-Pseudokinases"/>
</dbReference>
<dbReference type="GO" id="GO:0004674">
    <property type="term" value="F:protein serine/threonine kinase activity"/>
    <property type="evidence" value="ECO:0007669"/>
    <property type="project" value="TreeGrafter"/>
</dbReference>
<dbReference type="PANTHER" id="PTHR44329">
    <property type="entry name" value="SERINE/THREONINE-PROTEIN KINASE TNNI3K-RELATED"/>
    <property type="match status" value="1"/>
</dbReference>
<proteinExistence type="predicted"/>
<dbReference type="Gene3D" id="1.10.510.10">
    <property type="entry name" value="Transferase(Phosphotransferase) domain 1"/>
    <property type="match status" value="1"/>
</dbReference>
<dbReference type="SMART" id="SM00220">
    <property type="entry name" value="S_TKc"/>
    <property type="match status" value="1"/>
</dbReference>
<keyword evidence="4" id="KW-1185">Reference proteome</keyword>
<feature type="region of interest" description="Disordered" evidence="1">
    <location>
        <begin position="1"/>
        <end position="29"/>
    </location>
</feature>
<dbReference type="Pfam" id="PF07714">
    <property type="entry name" value="PK_Tyr_Ser-Thr"/>
    <property type="match status" value="1"/>
</dbReference>
<dbReference type="InterPro" id="IPR008271">
    <property type="entry name" value="Ser/Thr_kinase_AS"/>
</dbReference>
<protein>
    <recommendedName>
        <fullName evidence="2">Protein kinase domain-containing protein</fullName>
    </recommendedName>
</protein>
<reference evidence="3 4" key="1">
    <citation type="journal article" date="2020" name="ISME J.">
        <title>Uncovering the hidden diversity of litter-decomposition mechanisms in mushroom-forming fungi.</title>
        <authorList>
            <person name="Floudas D."/>
            <person name="Bentzer J."/>
            <person name="Ahren D."/>
            <person name="Johansson T."/>
            <person name="Persson P."/>
            <person name="Tunlid A."/>
        </authorList>
    </citation>
    <scope>NUCLEOTIDE SEQUENCE [LARGE SCALE GENOMIC DNA]</scope>
    <source>
        <strain evidence="3 4">CBS 146.42</strain>
    </source>
</reference>
<evidence type="ECO:0000313" key="4">
    <source>
        <dbReference type="Proteomes" id="UP000559027"/>
    </source>
</evidence>
<sequence>MGPSTRRPTSGIFKSTSERAHRPAAPQPPFLASKLASLTELRSSYNILREYLSTFPGEAITDTDSPAGRESASHNRFSKFNFRHIRAYTLDVADEADTRLRVHESPSPEIPGNPDDDFLVVSKAKPVRLELAKLSRDLFRLVVADIYTELTKRYFGPEAPFELHLRRQLGAQTSELYFVAGKEACAVLEQVFTDESRYRQLLAYRGEKAQALLDLMSMLVDHPVLQPESKSSMIKSIMRLSQNSFLYPQSLLVDGIKRDDVPHSAGSFGDIYRGNFRGQVVALKVVRLFRRSDLNKALKAFSREGMLWAHLDHPNILPLYGIFRLGDMHGRLAMVSPWMGRGDLLGYLHEEPGVDRILLLADIISGLQYLHDNHVVHGDLKGANILIAASGRACLADFGLSNVTLSRLGNWPLISTLLPDGGTVGWLAPELLQQDNAVPTMKSDIYALSMVCYEVFANNVPFYEVAKIPAAVILRVISGQRPTVPDRNSAAYTAFGLSEEIWGVMERGWSADPESRPALLEFLRVLSGRVDRRPRDEYGEAMPPSKFRDAMNGVYRQISIEEIAHIISWVG</sequence>
<dbReference type="InterPro" id="IPR000719">
    <property type="entry name" value="Prot_kinase_dom"/>
</dbReference>
<comment type="caution">
    <text evidence="3">The sequence shown here is derived from an EMBL/GenBank/DDBJ whole genome shotgun (WGS) entry which is preliminary data.</text>
</comment>
<evidence type="ECO:0000313" key="3">
    <source>
        <dbReference type="EMBL" id="KAF5349295.1"/>
    </source>
</evidence>
<dbReference type="InterPro" id="IPR011009">
    <property type="entry name" value="Kinase-like_dom_sf"/>
</dbReference>
<organism evidence="3 4">
    <name type="scientific">Leucocoprinus leucothites</name>
    <dbReference type="NCBI Taxonomy" id="201217"/>
    <lineage>
        <taxon>Eukaryota</taxon>
        <taxon>Fungi</taxon>
        <taxon>Dikarya</taxon>
        <taxon>Basidiomycota</taxon>
        <taxon>Agaricomycotina</taxon>
        <taxon>Agaricomycetes</taxon>
        <taxon>Agaricomycetidae</taxon>
        <taxon>Agaricales</taxon>
        <taxon>Agaricineae</taxon>
        <taxon>Agaricaceae</taxon>
        <taxon>Leucocoprinus</taxon>
    </lineage>
</organism>
<dbReference type="InterPro" id="IPR001245">
    <property type="entry name" value="Ser-Thr/Tyr_kinase_cat_dom"/>
</dbReference>
<gene>
    <name evidence="3" type="ORF">D9756_009364</name>
</gene>
<name>A0A8H5CWM7_9AGAR</name>
<accession>A0A8H5CWM7</accession>
<feature type="compositionally biased region" description="Polar residues" evidence="1">
    <location>
        <begin position="1"/>
        <end position="15"/>
    </location>
</feature>
<dbReference type="EMBL" id="JAACJO010000017">
    <property type="protein sequence ID" value="KAF5349295.1"/>
    <property type="molecule type" value="Genomic_DNA"/>
</dbReference>
<dbReference type="GO" id="GO:0005524">
    <property type="term" value="F:ATP binding"/>
    <property type="evidence" value="ECO:0007669"/>
    <property type="project" value="InterPro"/>
</dbReference>
<dbReference type="Proteomes" id="UP000559027">
    <property type="component" value="Unassembled WGS sequence"/>
</dbReference>
<evidence type="ECO:0000256" key="1">
    <source>
        <dbReference type="SAM" id="MobiDB-lite"/>
    </source>
</evidence>
<dbReference type="OrthoDB" id="122279at2759"/>
<dbReference type="SUPFAM" id="SSF56112">
    <property type="entry name" value="Protein kinase-like (PK-like)"/>
    <property type="match status" value="1"/>
</dbReference>
<dbReference type="AlphaFoldDB" id="A0A8H5CWM7"/>
<evidence type="ECO:0000259" key="2">
    <source>
        <dbReference type="PROSITE" id="PS50011"/>
    </source>
</evidence>
<dbReference type="PROSITE" id="PS50011">
    <property type="entry name" value="PROTEIN_KINASE_DOM"/>
    <property type="match status" value="1"/>
</dbReference>